<evidence type="ECO:0000313" key="2">
    <source>
        <dbReference type="Proteomes" id="UP000594402"/>
    </source>
</evidence>
<organism evidence="1 2">
    <name type="scientific">Bacteriophage DSS3_VP1</name>
    <dbReference type="NCBI Taxonomy" id="2664196"/>
    <lineage>
        <taxon>Viruses</taxon>
        <taxon>Duplodnaviria</taxon>
        <taxon>Heunggongvirae</taxon>
        <taxon>Uroviricota</taxon>
        <taxon>Caudoviricetes</taxon>
        <taxon>Naomviridae</taxon>
        <taxon>Noahvirus</taxon>
        <taxon>Noahvirus arc</taxon>
    </lineage>
</organism>
<keyword evidence="2" id="KW-1185">Reference proteome</keyword>
<protein>
    <submittedName>
        <fullName evidence="1">Uncharacterized protein</fullName>
    </submittedName>
</protein>
<dbReference type="Proteomes" id="UP000594402">
    <property type="component" value="Segment"/>
</dbReference>
<evidence type="ECO:0000313" key="1">
    <source>
        <dbReference type="EMBL" id="QGH74655.1"/>
    </source>
</evidence>
<name>A0A7S5FTG9_9CAUD</name>
<proteinExistence type="predicted"/>
<sequence length="204" mass="22958">MKTEQQPIIITIDEELVETYNRTFQYEEIEPYKNLAGVNFAFEHEKGLNLSGVGYIRFSDGTVSVRNPNTDEHTRVPMSECTIMPRDKKSRRHMAAADFWKENLTVGSIIKEWGKSEFHAMVMGIDGNNFHWIEVNSKALKEGQISFHGSASISGIGKIETALIGELSWGARMQNTVSDIPVVYEEDGVITDEDGNEIIEGEVE</sequence>
<gene>
    <name evidence="1" type="ORF">DSS3VP1_00087</name>
</gene>
<reference evidence="1 2" key="1">
    <citation type="submission" date="2019-10" db="EMBL/GenBank/DDBJ databases">
        <title>Isolation and characterisation of a new family of globally distributed lytic roseophage, the Naomivirus.</title>
        <authorList>
            <person name="Rihtman B."/>
            <person name="Puxty R.J."/>
            <person name="Hapeshi A."/>
            <person name="Zhan Y."/>
            <person name="Michinevski S."/>
            <person name="Waterfield N.R."/>
            <person name="Chen F."/>
            <person name="Millard A.D."/>
            <person name="Scanlan D.J."/>
            <person name="Chen Y."/>
        </authorList>
    </citation>
    <scope>NUCLEOTIDE SEQUENCE [LARGE SCALE GENOMIC DNA]</scope>
</reference>
<dbReference type="EMBL" id="MN602266">
    <property type="protein sequence ID" value="QGH74655.1"/>
    <property type="molecule type" value="Genomic_DNA"/>
</dbReference>
<accession>A0A7S5FTG9</accession>